<dbReference type="Gene3D" id="3.20.20.80">
    <property type="entry name" value="Glycosidases"/>
    <property type="match status" value="1"/>
</dbReference>
<sequence length="772" mass="87276">MRFRIVTAVLLLISVSIKAQQPVSIIPQPVSLQLQPGVFILDETARIEVPVSNKAVADVARYFSNYIKQLSGYDINNKRTAKNKMIRFRIAPVDQAGAEGYRISVTPEAITIQANQVKGLFYGVQSLLQTLPAIRTNQALQIPCMEILDYPRFSWRGMMLDVSRHFFGPELIKEFIDLMAAYKMNVFHWHLVDGAGWRIEIKKYPKLTQQAAWRISDYGKPWNWADIQFNADRSKATYGGYYTQEQIKEIVAYAAQRYITIVPEIEMPGHSEAALAAYPQYSCIPPAASFNEPGSFYGRTAHANYCPGNDSAFIVLQNILKEVMDLFPSKYIHVGGDEVDKTTWEHCERCQRRMRSEGLKNEEELQSYFIRRIEKFLLAKGRKLIGWDEILEGGLAPEATVMSWRGESGGIKAAQMNHDVVMSPGSPLYFDHYQGDPETEPLAFGGFNTLKRVYNYEPIPVELKAGEAKHILGAQANLWTEQIQTYDHVEYMILPRMLALAEVVWSPKASRNWQNFNQRLQPQLLGFDQKGIRYSKGNFKVDILPEIHNGKLKVRMETENEAGVIYYTTDGTDPGTGSQRYEQPVAIDRSMTLKAGLAINNSMVKLRPAQQVFTFNKATGKTVQYATPYSKYYPANGPATLTDGLRGTKDAGKQWHAFNGSDLVATIDFEKPVEAGSVTLGCLQSYGQWIFFPQWVKYEVSADGTHYTELAIVKNTIPATDRAAQTKDFTARFDVRSFRYLRITAKNLGQCPKGHPGEGQPAWLFCDEIIVE</sequence>
<evidence type="ECO:0000259" key="10">
    <source>
        <dbReference type="Pfam" id="PF13290"/>
    </source>
</evidence>
<feature type="domain" description="GH29D-like beta-sandwich" evidence="10">
    <location>
        <begin position="551"/>
        <end position="595"/>
    </location>
</feature>
<dbReference type="Gene3D" id="2.60.120.260">
    <property type="entry name" value="Galactose-binding domain-like"/>
    <property type="match status" value="1"/>
</dbReference>
<dbReference type="InterPro" id="IPR015883">
    <property type="entry name" value="Glyco_hydro_20_cat"/>
</dbReference>
<evidence type="ECO:0000256" key="5">
    <source>
        <dbReference type="ARBA" id="ARBA00023295"/>
    </source>
</evidence>
<dbReference type="PANTHER" id="PTHR22600:SF57">
    <property type="entry name" value="BETA-N-ACETYLHEXOSAMINIDASE"/>
    <property type="match status" value="1"/>
</dbReference>
<dbReference type="Pfam" id="PF02838">
    <property type="entry name" value="Glyco_hydro_20b"/>
    <property type="match status" value="1"/>
</dbReference>
<dbReference type="InterPro" id="IPR025705">
    <property type="entry name" value="Beta_hexosaminidase_sua/sub"/>
</dbReference>
<keyword evidence="4" id="KW-0378">Hydrolase</keyword>
<keyword evidence="5" id="KW-0326">Glycosidase</keyword>
<feature type="domain" description="Glycoside hydrolase family 20 catalytic" evidence="8">
    <location>
        <begin position="153"/>
        <end position="507"/>
    </location>
</feature>
<organism evidence="11 12">
    <name type="scientific">Niabella soli DSM 19437</name>
    <dbReference type="NCBI Taxonomy" id="929713"/>
    <lineage>
        <taxon>Bacteria</taxon>
        <taxon>Pseudomonadati</taxon>
        <taxon>Bacteroidota</taxon>
        <taxon>Chitinophagia</taxon>
        <taxon>Chitinophagales</taxon>
        <taxon>Chitinophagaceae</taxon>
        <taxon>Niabella</taxon>
    </lineage>
</organism>
<dbReference type="Proteomes" id="UP000003586">
    <property type="component" value="Chromosome"/>
</dbReference>
<dbReference type="RefSeq" id="WP_008583105.1">
    <property type="nucleotide sequence ID" value="NZ_CP007035.1"/>
</dbReference>
<gene>
    <name evidence="11" type="ORF">NIASO_04975</name>
</gene>
<dbReference type="AlphaFoldDB" id="W0EYU3"/>
<reference evidence="11 12" key="1">
    <citation type="submission" date="2013-12" db="EMBL/GenBank/DDBJ databases">
        <authorList>
            <consortium name="DOE Joint Genome Institute"/>
            <person name="Eisen J."/>
            <person name="Huntemann M."/>
            <person name="Han J."/>
            <person name="Chen A."/>
            <person name="Kyrpides N."/>
            <person name="Mavromatis K."/>
            <person name="Markowitz V."/>
            <person name="Palaniappan K."/>
            <person name="Ivanova N."/>
            <person name="Schaumberg A."/>
            <person name="Pati A."/>
            <person name="Liolios K."/>
            <person name="Nordberg H.P."/>
            <person name="Cantor M.N."/>
            <person name="Hua S.X."/>
            <person name="Woyke T."/>
        </authorList>
    </citation>
    <scope>NUCLEOTIDE SEQUENCE [LARGE SCALE GENOMIC DNA]</scope>
    <source>
        <strain evidence="12">DSM 19437</strain>
    </source>
</reference>
<dbReference type="Pfam" id="PF13290">
    <property type="entry name" value="CHB_HEX_C_1"/>
    <property type="match status" value="1"/>
</dbReference>
<dbReference type="Gene3D" id="3.30.379.10">
    <property type="entry name" value="Chitobiase/beta-hexosaminidase domain 2-like"/>
    <property type="match status" value="1"/>
</dbReference>
<dbReference type="InterPro" id="IPR059177">
    <property type="entry name" value="GH29D-like_dom"/>
</dbReference>
<accession>W0EYU3</accession>
<dbReference type="GO" id="GO:0005975">
    <property type="term" value="P:carbohydrate metabolic process"/>
    <property type="evidence" value="ECO:0007669"/>
    <property type="project" value="InterPro"/>
</dbReference>
<evidence type="ECO:0000259" key="8">
    <source>
        <dbReference type="Pfam" id="PF00728"/>
    </source>
</evidence>
<dbReference type="InterPro" id="IPR008979">
    <property type="entry name" value="Galactose-bd-like_sf"/>
</dbReference>
<evidence type="ECO:0000256" key="6">
    <source>
        <dbReference type="PIRSR" id="PIRSR625705-1"/>
    </source>
</evidence>
<dbReference type="CDD" id="cd06563">
    <property type="entry name" value="GH20_chitobiase-like"/>
    <property type="match status" value="1"/>
</dbReference>
<dbReference type="SUPFAM" id="SSF55545">
    <property type="entry name" value="beta-N-acetylhexosaminidase-like domain"/>
    <property type="match status" value="1"/>
</dbReference>
<dbReference type="eggNOG" id="COG3525">
    <property type="taxonomic scope" value="Bacteria"/>
</dbReference>
<evidence type="ECO:0000256" key="1">
    <source>
        <dbReference type="ARBA" id="ARBA00001231"/>
    </source>
</evidence>
<dbReference type="OrthoDB" id="726159at2"/>
<keyword evidence="12" id="KW-1185">Reference proteome</keyword>
<dbReference type="EMBL" id="CP007035">
    <property type="protein sequence ID" value="AHF14718.1"/>
    <property type="molecule type" value="Genomic_DNA"/>
</dbReference>
<dbReference type="PANTHER" id="PTHR22600">
    <property type="entry name" value="BETA-HEXOSAMINIDASE"/>
    <property type="match status" value="1"/>
</dbReference>
<name>W0EYU3_9BACT</name>
<evidence type="ECO:0000259" key="9">
    <source>
        <dbReference type="Pfam" id="PF02838"/>
    </source>
</evidence>
<feature type="signal peptide" evidence="7">
    <location>
        <begin position="1"/>
        <end position="19"/>
    </location>
</feature>
<evidence type="ECO:0000313" key="12">
    <source>
        <dbReference type="Proteomes" id="UP000003586"/>
    </source>
</evidence>
<dbReference type="HOGENOM" id="CLU_007082_5_0_10"/>
<dbReference type="GO" id="GO:0004563">
    <property type="term" value="F:beta-N-acetylhexosaminidase activity"/>
    <property type="evidence" value="ECO:0007669"/>
    <property type="project" value="UniProtKB-EC"/>
</dbReference>
<comment type="similarity">
    <text evidence="2">Belongs to the glycosyl hydrolase 20 family.</text>
</comment>
<evidence type="ECO:0000256" key="3">
    <source>
        <dbReference type="ARBA" id="ARBA00012663"/>
    </source>
</evidence>
<dbReference type="STRING" id="929713.NIASO_04975"/>
<feature type="domain" description="Beta-hexosaminidase bacterial type N-terminal" evidence="9">
    <location>
        <begin position="24"/>
        <end position="150"/>
    </location>
</feature>
<protein>
    <recommendedName>
        <fullName evidence="3">beta-N-acetylhexosaminidase</fullName>
        <ecNumber evidence="3">3.2.1.52</ecNumber>
    </recommendedName>
</protein>
<evidence type="ECO:0000313" key="11">
    <source>
        <dbReference type="EMBL" id="AHF14718.1"/>
    </source>
</evidence>
<dbReference type="SUPFAM" id="SSF51445">
    <property type="entry name" value="(Trans)glycosidases"/>
    <property type="match status" value="1"/>
</dbReference>
<dbReference type="InterPro" id="IPR029018">
    <property type="entry name" value="Hex-like_dom2"/>
</dbReference>
<dbReference type="GO" id="GO:0030203">
    <property type="term" value="P:glycosaminoglycan metabolic process"/>
    <property type="evidence" value="ECO:0007669"/>
    <property type="project" value="TreeGrafter"/>
</dbReference>
<dbReference type="GO" id="GO:0016020">
    <property type="term" value="C:membrane"/>
    <property type="evidence" value="ECO:0007669"/>
    <property type="project" value="TreeGrafter"/>
</dbReference>
<feature type="chain" id="PRO_5004788320" description="beta-N-acetylhexosaminidase" evidence="7">
    <location>
        <begin position="20"/>
        <end position="772"/>
    </location>
</feature>
<feature type="active site" description="Proton donor" evidence="6">
    <location>
        <position position="338"/>
    </location>
</feature>
<dbReference type="InterPro" id="IPR017853">
    <property type="entry name" value="GH"/>
</dbReference>
<dbReference type="EC" id="3.2.1.52" evidence="3"/>
<comment type="catalytic activity">
    <reaction evidence="1">
        <text>Hydrolysis of terminal non-reducing N-acetyl-D-hexosamine residues in N-acetyl-beta-D-hexosaminides.</text>
        <dbReference type="EC" id="3.2.1.52"/>
    </reaction>
</comment>
<keyword evidence="7" id="KW-0732">Signal</keyword>
<evidence type="ECO:0000256" key="4">
    <source>
        <dbReference type="ARBA" id="ARBA00022801"/>
    </source>
</evidence>
<dbReference type="InterPro" id="IPR015882">
    <property type="entry name" value="HEX_bac_N"/>
</dbReference>
<evidence type="ECO:0000256" key="2">
    <source>
        <dbReference type="ARBA" id="ARBA00006285"/>
    </source>
</evidence>
<dbReference type="KEGG" id="nso:NIASO_04975"/>
<dbReference type="Pfam" id="PF00728">
    <property type="entry name" value="Glyco_hydro_20"/>
    <property type="match status" value="1"/>
</dbReference>
<dbReference type="PRINTS" id="PR00738">
    <property type="entry name" value="GLHYDRLASE20"/>
</dbReference>
<evidence type="ECO:0000256" key="7">
    <source>
        <dbReference type="SAM" id="SignalP"/>
    </source>
</evidence>
<dbReference type="SUPFAM" id="SSF49785">
    <property type="entry name" value="Galactose-binding domain-like"/>
    <property type="match status" value="1"/>
</dbReference>
<proteinExistence type="inferred from homology"/>